<evidence type="ECO:0000256" key="3">
    <source>
        <dbReference type="ARBA" id="ARBA00022989"/>
    </source>
</evidence>
<dbReference type="STRING" id="98765.A0A2R6RVQ9"/>
<feature type="region of interest" description="Disordered" evidence="5">
    <location>
        <begin position="1"/>
        <end position="43"/>
    </location>
</feature>
<comment type="subcellular location">
    <subcellularLocation>
        <location evidence="1">Membrane</location>
        <topology evidence="1">Multi-pass membrane protein</topology>
    </subcellularLocation>
</comment>
<feature type="transmembrane region" description="Helical" evidence="6">
    <location>
        <begin position="284"/>
        <end position="309"/>
    </location>
</feature>
<dbReference type="Pfam" id="PF00335">
    <property type="entry name" value="Tetraspanin"/>
    <property type="match status" value="1"/>
</dbReference>
<feature type="transmembrane region" description="Helical" evidence="6">
    <location>
        <begin position="449"/>
        <end position="472"/>
    </location>
</feature>
<dbReference type="EMBL" id="MLYV02000158">
    <property type="protein sequence ID" value="PSS34086.1"/>
    <property type="molecule type" value="Genomic_DNA"/>
</dbReference>
<feature type="transmembrane region" description="Helical" evidence="6">
    <location>
        <begin position="355"/>
        <end position="377"/>
    </location>
</feature>
<evidence type="ECO:0000313" key="8">
    <source>
        <dbReference type="Proteomes" id="UP000186601"/>
    </source>
</evidence>
<proteinExistence type="predicted"/>
<keyword evidence="4 6" id="KW-0472">Membrane</keyword>
<dbReference type="AlphaFoldDB" id="A0A2R6RVQ9"/>
<gene>
    <name evidence="7" type="ORF">PHLCEN_2v1880</name>
</gene>
<protein>
    <recommendedName>
        <fullName evidence="9">Tetraspanin Tsp2 family</fullName>
    </recommendedName>
</protein>
<keyword evidence="8" id="KW-1185">Reference proteome</keyword>
<evidence type="ECO:0000256" key="6">
    <source>
        <dbReference type="SAM" id="Phobius"/>
    </source>
</evidence>
<evidence type="ECO:0000256" key="5">
    <source>
        <dbReference type="SAM" id="MobiDB-lite"/>
    </source>
</evidence>
<evidence type="ECO:0000256" key="4">
    <source>
        <dbReference type="ARBA" id="ARBA00023136"/>
    </source>
</evidence>
<evidence type="ECO:0000313" key="7">
    <source>
        <dbReference type="EMBL" id="PSS34086.1"/>
    </source>
</evidence>
<dbReference type="InterPro" id="IPR018499">
    <property type="entry name" value="Tetraspanin/Peripherin"/>
</dbReference>
<accession>A0A2R6RVQ9</accession>
<feature type="compositionally biased region" description="Polar residues" evidence="5">
    <location>
        <begin position="1"/>
        <end position="11"/>
    </location>
</feature>
<reference evidence="7 8" key="1">
    <citation type="submission" date="2018-02" db="EMBL/GenBank/DDBJ databases">
        <title>Genome sequence of the basidiomycete white-rot fungus Phlebia centrifuga.</title>
        <authorList>
            <person name="Granchi Z."/>
            <person name="Peng M."/>
            <person name="de Vries R.P."/>
            <person name="Hilden K."/>
            <person name="Makela M.R."/>
            <person name="Grigoriev I."/>
            <person name="Riley R."/>
        </authorList>
    </citation>
    <scope>NUCLEOTIDE SEQUENCE [LARGE SCALE GENOMIC DNA]</scope>
    <source>
        <strain evidence="7 8">FBCC195</strain>
    </source>
</reference>
<organism evidence="7 8">
    <name type="scientific">Hermanssonia centrifuga</name>
    <dbReference type="NCBI Taxonomy" id="98765"/>
    <lineage>
        <taxon>Eukaryota</taxon>
        <taxon>Fungi</taxon>
        <taxon>Dikarya</taxon>
        <taxon>Basidiomycota</taxon>
        <taxon>Agaricomycotina</taxon>
        <taxon>Agaricomycetes</taxon>
        <taxon>Polyporales</taxon>
        <taxon>Meruliaceae</taxon>
        <taxon>Hermanssonia</taxon>
    </lineage>
</organism>
<dbReference type="GO" id="GO:0016020">
    <property type="term" value="C:membrane"/>
    <property type="evidence" value="ECO:0007669"/>
    <property type="project" value="UniProtKB-SubCell"/>
</dbReference>
<dbReference type="Proteomes" id="UP000186601">
    <property type="component" value="Unassembled WGS sequence"/>
</dbReference>
<feature type="region of interest" description="Disordered" evidence="5">
    <location>
        <begin position="135"/>
        <end position="205"/>
    </location>
</feature>
<evidence type="ECO:0000256" key="2">
    <source>
        <dbReference type="ARBA" id="ARBA00022692"/>
    </source>
</evidence>
<keyword evidence="3 6" id="KW-1133">Transmembrane helix</keyword>
<comment type="caution">
    <text evidence="7">The sequence shown here is derived from an EMBL/GenBank/DDBJ whole genome shotgun (WGS) entry which is preliminary data.</text>
</comment>
<sequence>MEYRHPSSSIALPNDRSAIRRRSGAFSPDPNSNHGGLRSASSSIKVPHLTVQVEDVDGPDSRPTVLLVHKEKVLPRLPPRSPALPFHHRNGIDMPGPSSLGCFYSSQHLAARTPELVEDDLPVVMPFSPVSLTPCPAVQPADHRDAPSGSVETTDTTASPDSQLPTVPFSSERDSLRRPCNHRAGSDASSQYSQCSSEPGSECTGISACSKYSASSSRSQRAAALSASLGTVDKLTLKFPISRSVKKLSSVGRGVDRGGGFFAMSADNNGLGMERVDRWTMYKWCLFFSICSIFVYGTAGLVCALLTWFKNWTHADVMYVADYDVLVLITLASAILLLTSLIGMTGTILNSRPILAVYAILLWPALISILAIGYTSYKRYAFSLDRKLNLAWSQWYTPFGRLIIQDSLRCCGYYSPLHEATASARCYARSMLPGCKGKLLSFERSNLGLVWATAFALVPMHIINIFVSLLCANHVTRTFGKGIVPKQYRLSRADLQASAERIMGKFRDGGVVRPALSRAPLSGGFRDDKESISPVYRRPSVLRPGLVKTGRRSRG</sequence>
<evidence type="ECO:0008006" key="9">
    <source>
        <dbReference type="Google" id="ProtNLM"/>
    </source>
</evidence>
<feature type="compositionally biased region" description="Polar residues" evidence="5">
    <location>
        <begin position="29"/>
        <end position="43"/>
    </location>
</feature>
<dbReference type="OrthoDB" id="2156690at2759"/>
<feature type="compositionally biased region" description="Low complexity" evidence="5">
    <location>
        <begin position="186"/>
        <end position="205"/>
    </location>
</feature>
<name>A0A2R6RVQ9_9APHY</name>
<evidence type="ECO:0000256" key="1">
    <source>
        <dbReference type="ARBA" id="ARBA00004141"/>
    </source>
</evidence>
<feature type="transmembrane region" description="Helical" evidence="6">
    <location>
        <begin position="325"/>
        <end position="343"/>
    </location>
</feature>
<keyword evidence="2 6" id="KW-0812">Transmembrane</keyword>
<feature type="compositionally biased region" description="Polar residues" evidence="5">
    <location>
        <begin position="150"/>
        <end position="169"/>
    </location>
</feature>